<accession>A0ABM3QPL9</accession>
<feature type="domain" description="F-box associated beta-propeller type 3" evidence="2">
    <location>
        <begin position="85"/>
        <end position="289"/>
    </location>
</feature>
<evidence type="ECO:0000313" key="4">
    <source>
        <dbReference type="RefSeq" id="XP_056685313.1"/>
    </source>
</evidence>
<name>A0ABM3QPL9_SPIOL</name>
<evidence type="ECO:0000259" key="2">
    <source>
        <dbReference type="Pfam" id="PF08268"/>
    </source>
</evidence>
<dbReference type="GeneID" id="130461301"/>
<dbReference type="Proteomes" id="UP000813463">
    <property type="component" value="Chromosome 5"/>
</dbReference>
<dbReference type="InterPro" id="IPR036047">
    <property type="entry name" value="F-box-like_dom_sf"/>
</dbReference>
<evidence type="ECO:0000313" key="3">
    <source>
        <dbReference type="Proteomes" id="UP000813463"/>
    </source>
</evidence>
<dbReference type="SUPFAM" id="SSF81383">
    <property type="entry name" value="F-box domain"/>
    <property type="match status" value="1"/>
</dbReference>
<reference evidence="3" key="1">
    <citation type="journal article" date="2021" name="Nat. Commun.">
        <title>Genomic analyses provide insights into spinach domestication and the genetic basis of agronomic traits.</title>
        <authorList>
            <person name="Cai X."/>
            <person name="Sun X."/>
            <person name="Xu C."/>
            <person name="Sun H."/>
            <person name="Wang X."/>
            <person name="Ge C."/>
            <person name="Zhang Z."/>
            <person name="Wang Q."/>
            <person name="Fei Z."/>
            <person name="Jiao C."/>
            <person name="Wang Q."/>
        </authorList>
    </citation>
    <scope>NUCLEOTIDE SEQUENCE [LARGE SCALE GENOMIC DNA]</scope>
    <source>
        <strain evidence="3">cv. Varoflay</strain>
    </source>
</reference>
<dbReference type="Pfam" id="PF00646">
    <property type="entry name" value="F-box"/>
    <property type="match status" value="1"/>
</dbReference>
<gene>
    <name evidence="4" type="primary">LOC130461301</name>
</gene>
<dbReference type="Pfam" id="PF08268">
    <property type="entry name" value="FBA_3"/>
    <property type="match status" value="1"/>
</dbReference>
<dbReference type="PANTHER" id="PTHR31672:SF13">
    <property type="entry name" value="F-BOX PROTEIN CPR30-LIKE"/>
    <property type="match status" value="1"/>
</dbReference>
<feature type="domain" description="F-box" evidence="1">
    <location>
        <begin position="2"/>
        <end position="32"/>
    </location>
</feature>
<protein>
    <submittedName>
        <fullName evidence="4">F-box/kelch-repeat protein At3g23880-like</fullName>
    </submittedName>
</protein>
<organism evidence="3 4">
    <name type="scientific">Spinacia oleracea</name>
    <name type="common">Spinach</name>
    <dbReference type="NCBI Taxonomy" id="3562"/>
    <lineage>
        <taxon>Eukaryota</taxon>
        <taxon>Viridiplantae</taxon>
        <taxon>Streptophyta</taxon>
        <taxon>Embryophyta</taxon>
        <taxon>Tracheophyta</taxon>
        <taxon>Spermatophyta</taxon>
        <taxon>Magnoliopsida</taxon>
        <taxon>eudicotyledons</taxon>
        <taxon>Gunneridae</taxon>
        <taxon>Pentapetalae</taxon>
        <taxon>Caryophyllales</taxon>
        <taxon>Chenopodiaceae</taxon>
        <taxon>Chenopodioideae</taxon>
        <taxon>Anserineae</taxon>
        <taxon>Spinacia</taxon>
    </lineage>
</organism>
<reference evidence="4" key="2">
    <citation type="submission" date="2025-08" db="UniProtKB">
        <authorList>
            <consortium name="RefSeq"/>
        </authorList>
    </citation>
    <scope>IDENTIFICATION</scope>
    <source>
        <tissue evidence="4">Leaf</tissue>
    </source>
</reference>
<evidence type="ECO:0000259" key="1">
    <source>
        <dbReference type="Pfam" id="PF00646"/>
    </source>
</evidence>
<dbReference type="PANTHER" id="PTHR31672">
    <property type="entry name" value="BNACNNG10540D PROTEIN"/>
    <property type="match status" value="1"/>
</dbReference>
<dbReference type="NCBIfam" id="TIGR01640">
    <property type="entry name" value="F_box_assoc_1"/>
    <property type="match status" value="1"/>
</dbReference>
<dbReference type="InterPro" id="IPR017451">
    <property type="entry name" value="F-box-assoc_interact_dom"/>
</dbReference>
<proteinExistence type="predicted"/>
<dbReference type="InterPro" id="IPR050796">
    <property type="entry name" value="SCF_F-box_component"/>
</dbReference>
<sequence length="390" mass="46106">MEVMARMPVKTLLRFRCVCKTWCSLIDSSPLTLMHIKLYNNNSYWFAIATQRRSRRSNLLNKSSLLNVDDDRIIPYSIVGKSNDYKYKIWGSCNGLILISDKIGLGTLRLWNPFIKKELLLPPFLSNNTKCMFDMFFMGFSPCTNDYKVVAFRMLDDFINANEFTIWIYSLNDRHWRIISKSNKMDVHGWKSWNLIILNDIRNNVYFQGATYWIGCDQYEGMVRETYLFWYDFDVEEFSFVKVPESKNQIAPIRVVFKLGESSLALLDVSLQRFCIWVFEKDLGKDPWRLWFSADINLVVCNEFRMAINSRIFYVCKNNTILIESWGRRGRRLYSFNLTSHEMQDLGDYPYGGYVFDTNVESMVLHKGSNVRRAEFDIRRITRTLVNNNN</sequence>
<dbReference type="InterPro" id="IPR001810">
    <property type="entry name" value="F-box_dom"/>
</dbReference>
<dbReference type="InterPro" id="IPR013187">
    <property type="entry name" value="F-box-assoc_dom_typ3"/>
</dbReference>
<keyword evidence="3" id="KW-1185">Reference proteome</keyword>
<dbReference type="RefSeq" id="XP_056685313.1">
    <property type="nucleotide sequence ID" value="XM_056829335.1"/>
</dbReference>